<dbReference type="InterPro" id="IPR038231">
    <property type="entry name" value="MepB-like_sf"/>
</dbReference>
<proteinExistence type="predicted"/>
<protein>
    <submittedName>
        <fullName evidence="1">MepB family protein</fullName>
    </submittedName>
</protein>
<dbReference type="InterPro" id="IPR011235">
    <property type="entry name" value="MepB-like"/>
</dbReference>
<gene>
    <name evidence="1" type="ORF">HUN84_03640</name>
</gene>
<keyword evidence="2" id="KW-1185">Reference proteome</keyword>
<accession>A0ABX2LJ94</accession>
<dbReference type="EMBL" id="JABVEG010000001">
    <property type="protein sequence ID" value="NUI81852.1"/>
    <property type="molecule type" value="Genomic_DNA"/>
</dbReference>
<reference evidence="1 2" key="1">
    <citation type="submission" date="2020-06" db="EMBL/GenBank/DDBJ databases">
        <title>Staphylococcus borealis sp. nov. -A novel member of the Staphylococcaceae family isolated from skin and blood in humans.</title>
        <authorList>
            <person name="Pain M."/>
            <person name="Wolden R."/>
            <person name="Jaen-Luchoro D."/>
            <person name="Salva-Serra F."/>
            <person name="Iglesias B.P."/>
            <person name="Karlsson R."/>
            <person name="Klingenberg C."/>
            <person name="Cavanagh J.P."/>
        </authorList>
    </citation>
    <scope>NUCLEOTIDE SEQUENCE [LARGE SCALE GENOMIC DNA]</scope>
    <source>
        <strain evidence="1 2">58-22</strain>
    </source>
</reference>
<name>A0ABX2LJ94_9STAP</name>
<comment type="caution">
    <text evidence="1">The sequence shown here is derived from an EMBL/GenBank/DDBJ whole genome shotgun (WGS) entry which is preliminary data.</text>
</comment>
<organism evidence="1 2">
    <name type="scientific">Staphylococcus borealis</name>
    <dbReference type="NCBI Taxonomy" id="2742203"/>
    <lineage>
        <taxon>Bacteria</taxon>
        <taxon>Bacillati</taxon>
        <taxon>Bacillota</taxon>
        <taxon>Bacilli</taxon>
        <taxon>Bacillales</taxon>
        <taxon>Staphylococcaceae</taxon>
        <taxon>Staphylococcus</taxon>
    </lineage>
</organism>
<sequence>MALRVYPPWETELNKTATKTQAWQCAYFNEITYE</sequence>
<evidence type="ECO:0000313" key="2">
    <source>
        <dbReference type="Proteomes" id="UP000610527"/>
    </source>
</evidence>
<dbReference type="Pfam" id="PF08877">
    <property type="entry name" value="MepB-like"/>
    <property type="match status" value="1"/>
</dbReference>
<evidence type="ECO:0000313" key="1">
    <source>
        <dbReference type="EMBL" id="NUI81852.1"/>
    </source>
</evidence>
<dbReference type="Gene3D" id="3.40.1350.140">
    <property type="entry name" value="MepB-like"/>
    <property type="match status" value="1"/>
</dbReference>
<dbReference type="Proteomes" id="UP000610527">
    <property type="component" value="Unassembled WGS sequence"/>
</dbReference>